<reference evidence="2 3" key="1">
    <citation type="submission" date="2018-06" db="EMBL/GenBank/DDBJ databases">
        <title>Genomic Encyclopedia of Type Strains, Phase IV (KMG-IV): sequencing the most valuable type-strain genomes for metagenomic binning, comparative biology and taxonomic classification.</title>
        <authorList>
            <person name="Goeker M."/>
        </authorList>
    </citation>
    <scope>NUCLEOTIDE SEQUENCE [LARGE SCALE GENOMIC DNA]</scope>
    <source>
        <strain evidence="2 3">DSM 25532</strain>
    </source>
</reference>
<keyword evidence="3" id="KW-1185">Reference proteome</keyword>
<sequence>MHSSLSRASAVLAVLLAGMTTDLDAQSPPAPLDKAQLKAQVDARQKRSDLMLDELKASDARIEATVDRIIETLKMVGDSKDSRTKVARLKEDTVKRLAKNIEFYQRKRADLMEQMRRPTLNLTMEQKQRAIAKVDSRMEKRVQQILALNQSMPQHQDYDKYKEIDNGWYGTTFAVNEDYKQNQRLMTHTNAQRGKILEGLQKSVDRLEQYNRTLNGWLAKATGDEHRKTLQGEIARNEELLKERRTQIVDLAKPALDTSRPISGKEAQDMDMALRKTVDSLQREFTTLFQRYSTYLQELSSVNTAKAALAAAK</sequence>
<proteinExistence type="predicted"/>
<comment type="caution">
    <text evidence="2">The sequence shown here is derived from an EMBL/GenBank/DDBJ whole genome shotgun (WGS) entry which is preliminary data.</text>
</comment>
<organism evidence="2 3">
    <name type="scientific">Roseimicrobium gellanilyticum</name>
    <dbReference type="NCBI Taxonomy" id="748857"/>
    <lineage>
        <taxon>Bacteria</taxon>
        <taxon>Pseudomonadati</taxon>
        <taxon>Verrucomicrobiota</taxon>
        <taxon>Verrucomicrobiia</taxon>
        <taxon>Verrucomicrobiales</taxon>
        <taxon>Verrucomicrobiaceae</taxon>
        <taxon>Roseimicrobium</taxon>
    </lineage>
</organism>
<gene>
    <name evidence="2" type="ORF">DES53_101665</name>
</gene>
<dbReference type="OrthoDB" id="187595at2"/>
<accession>A0A366HWJ3</accession>
<dbReference type="Proteomes" id="UP000253426">
    <property type="component" value="Unassembled WGS sequence"/>
</dbReference>
<evidence type="ECO:0000313" key="2">
    <source>
        <dbReference type="EMBL" id="RBP47865.1"/>
    </source>
</evidence>
<dbReference type="RefSeq" id="WP_113956765.1">
    <property type="nucleotide sequence ID" value="NZ_QNRR01000001.1"/>
</dbReference>
<keyword evidence="1" id="KW-0175">Coiled coil</keyword>
<dbReference type="EMBL" id="QNRR01000001">
    <property type="protein sequence ID" value="RBP47865.1"/>
    <property type="molecule type" value="Genomic_DNA"/>
</dbReference>
<evidence type="ECO:0000256" key="1">
    <source>
        <dbReference type="SAM" id="Coils"/>
    </source>
</evidence>
<dbReference type="AlphaFoldDB" id="A0A366HWJ3"/>
<name>A0A366HWJ3_9BACT</name>
<protein>
    <submittedName>
        <fullName evidence="2">Uncharacterized protein</fullName>
    </submittedName>
</protein>
<feature type="coiled-coil region" evidence="1">
    <location>
        <begin position="87"/>
        <end position="114"/>
    </location>
</feature>
<evidence type="ECO:0000313" key="3">
    <source>
        <dbReference type="Proteomes" id="UP000253426"/>
    </source>
</evidence>